<evidence type="ECO:0000256" key="1">
    <source>
        <dbReference type="SAM" id="MobiDB-lite"/>
    </source>
</evidence>
<dbReference type="EMBL" id="JAVDVQ010000006">
    <property type="protein sequence ID" value="MDR7082515.1"/>
    <property type="molecule type" value="Genomic_DNA"/>
</dbReference>
<keyword evidence="3" id="KW-1185">Reference proteome</keyword>
<feature type="region of interest" description="Disordered" evidence="1">
    <location>
        <begin position="18"/>
        <end position="43"/>
    </location>
</feature>
<reference evidence="2 3" key="1">
    <citation type="submission" date="2023-07" db="EMBL/GenBank/DDBJ databases">
        <title>Sorghum-associated microbial communities from plants grown in Nebraska, USA.</title>
        <authorList>
            <person name="Schachtman D."/>
        </authorList>
    </citation>
    <scope>NUCLEOTIDE SEQUENCE [LARGE SCALE GENOMIC DNA]</scope>
    <source>
        <strain evidence="2 3">BE167</strain>
    </source>
</reference>
<dbReference type="RefSeq" id="WP_310055841.1">
    <property type="nucleotide sequence ID" value="NZ_JAVDVQ010000006.1"/>
</dbReference>
<accession>A0ABU1UBM1</accession>
<proteinExistence type="predicted"/>
<sequence length="43" mass="4673">MNRSWWPVRAHWVLTGATGGLPLRGRSHRPHTADTGAVPGPES</sequence>
<gene>
    <name evidence="2" type="ORF">J2X01_001804</name>
</gene>
<dbReference type="Proteomes" id="UP001252243">
    <property type="component" value="Unassembled WGS sequence"/>
</dbReference>
<evidence type="ECO:0000313" key="2">
    <source>
        <dbReference type="EMBL" id="MDR7082515.1"/>
    </source>
</evidence>
<comment type="caution">
    <text evidence="2">The sequence shown here is derived from an EMBL/GenBank/DDBJ whole genome shotgun (WGS) entry which is preliminary data.</text>
</comment>
<protein>
    <submittedName>
        <fullName evidence="2">Uncharacterized protein</fullName>
    </submittedName>
</protein>
<evidence type="ECO:0000313" key="3">
    <source>
        <dbReference type="Proteomes" id="UP001252243"/>
    </source>
</evidence>
<name>A0ABU1UBM1_9MICC</name>
<organism evidence="2 3">
    <name type="scientific">Arthrobacter ginsengisoli</name>
    <dbReference type="NCBI Taxonomy" id="1356565"/>
    <lineage>
        <taxon>Bacteria</taxon>
        <taxon>Bacillati</taxon>
        <taxon>Actinomycetota</taxon>
        <taxon>Actinomycetes</taxon>
        <taxon>Micrococcales</taxon>
        <taxon>Micrococcaceae</taxon>
        <taxon>Arthrobacter</taxon>
    </lineage>
</organism>